<dbReference type="InterPro" id="IPR013249">
    <property type="entry name" value="RNA_pol_sigma70_r4_t2"/>
</dbReference>
<evidence type="ECO:0000313" key="8">
    <source>
        <dbReference type="Proteomes" id="UP001165306"/>
    </source>
</evidence>
<dbReference type="PANTHER" id="PTHR43133:SF8">
    <property type="entry name" value="RNA POLYMERASE SIGMA FACTOR HI_1459-RELATED"/>
    <property type="match status" value="1"/>
</dbReference>
<dbReference type="Gene3D" id="1.10.10.10">
    <property type="entry name" value="Winged helix-like DNA-binding domain superfamily/Winged helix DNA-binding domain"/>
    <property type="match status" value="1"/>
</dbReference>
<dbReference type="AlphaFoldDB" id="A0AA42BB37"/>
<gene>
    <name evidence="7" type="ORF">NET02_15450</name>
</gene>
<evidence type="ECO:0000256" key="3">
    <source>
        <dbReference type="ARBA" id="ARBA00023082"/>
    </source>
</evidence>
<comment type="caution">
    <text evidence="7">The sequence shown here is derived from an EMBL/GenBank/DDBJ whole genome shotgun (WGS) entry which is preliminary data.</text>
</comment>
<dbReference type="Pfam" id="PF08281">
    <property type="entry name" value="Sigma70_r4_2"/>
    <property type="match status" value="1"/>
</dbReference>
<dbReference type="InterPro" id="IPR013325">
    <property type="entry name" value="RNA_pol_sigma_r2"/>
</dbReference>
<dbReference type="SUPFAM" id="SSF88659">
    <property type="entry name" value="Sigma3 and sigma4 domains of RNA polymerase sigma factors"/>
    <property type="match status" value="1"/>
</dbReference>
<comment type="similarity">
    <text evidence="1">Belongs to the sigma-70 factor family. ECF subfamily.</text>
</comment>
<evidence type="ECO:0000256" key="5">
    <source>
        <dbReference type="ARBA" id="ARBA00023163"/>
    </source>
</evidence>
<evidence type="ECO:0000256" key="4">
    <source>
        <dbReference type="ARBA" id="ARBA00023125"/>
    </source>
</evidence>
<keyword evidence="8" id="KW-1185">Reference proteome</keyword>
<dbReference type="InterPro" id="IPR013324">
    <property type="entry name" value="RNA_pol_sigma_r3/r4-like"/>
</dbReference>
<dbReference type="PANTHER" id="PTHR43133">
    <property type="entry name" value="RNA POLYMERASE ECF-TYPE SIGMA FACTO"/>
    <property type="match status" value="1"/>
</dbReference>
<proteinExistence type="inferred from homology"/>
<dbReference type="EMBL" id="JAMSLR010000017">
    <property type="protein sequence ID" value="MCM8750541.1"/>
    <property type="molecule type" value="Genomic_DNA"/>
</dbReference>
<dbReference type="InterPro" id="IPR036388">
    <property type="entry name" value="WH-like_DNA-bd_sf"/>
</dbReference>
<dbReference type="GO" id="GO:0016987">
    <property type="term" value="F:sigma factor activity"/>
    <property type="evidence" value="ECO:0007669"/>
    <property type="project" value="UniProtKB-KW"/>
</dbReference>
<name>A0AA42BB37_9BACT</name>
<sequence length="243" mass="28136">MPVESRDADHQERQVRQRLLERLHAQIEAEIVRGEQSPDNVSVADQRKAFAARLVEHVRPLRRFVRRELGRWVALGAVPPDALSEDELVDTVFVRALQHAHEAPRQGLFRWLRRLARRVIRTSIDAERRRIEHERSLEEPVATLGEDWPDQVVRLIDILADPHAELPEDLLLTQEAQALLEQALDRLPELWREVFLMRTVDGWNEDMVAEAEGIPVEQVRSIVEISRAFLAEALREMQFSEAG</sequence>
<evidence type="ECO:0000313" key="7">
    <source>
        <dbReference type="EMBL" id="MCM8750541.1"/>
    </source>
</evidence>
<keyword evidence="4" id="KW-0238">DNA-binding</keyword>
<evidence type="ECO:0000256" key="1">
    <source>
        <dbReference type="ARBA" id="ARBA00010641"/>
    </source>
</evidence>
<dbReference type="GO" id="GO:0006352">
    <property type="term" value="P:DNA-templated transcription initiation"/>
    <property type="evidence" value="ECO:0007669"/>
    <property type="project" value="InterPro"/>
</dbReference>
<dbReference type="RefSeq" id="WP_284058330.1">
    <property type="nucleotide sequence ID" value="NZ_JAMSLR010000017.1"/>
</dbReference>
<keyword evidence="3" id="KW-0731">Sigma factor</keyword>
<accession>A0AA42BB37</accession>
<dbReference type="NCBIfam" id="TIGR02937">
    <property type="entry name" value="sigma70-ECF"/>
    <property type="match status" value="1"/>
</dbReference>
<evidence type="ECO:0000259" key="6">
    <source>
        <dbReference type="Pfam" id="PF08281"/>
    </source>
</evidence>
<organism evidence="7 8">
    <name type="scientific">Thermalbibacter longus</name>
    <dbReference type="NCBI Taxonomy" id="2951981"/>
    <lineage>
        <taxon>Bacteria</taxon>
        <taxon>Pseudomonadati</taxon>
        <taxon>Thermomicrobiota</taxon>
        <taxon>Thermomicrobia</taxon>
        <taxon>Thermomicrobiales</taxon>
        <taxon>Thermomicrobiaceae</taxon>
        <taxon>Thermalbibacter</taxon>
    </lineage>
</organism>
<protein>
    <submittedName>
        <fullName evidence="7">Sigma-70 family RNA polymerase sigma factor</fullName>
    </submittedName>
</protein>
<keyword evidence="5" id="KW-0804">Transcription</keyword>
<feature type="domain" description="RNA polymerase sigma factor 70 region 4 type 2" evidence="6">
    <location>
        <begin position="179"/>
        <end position="221"/>
    </location>
</feature>
<keyword evidence="2" id="KW-0805">Transcription regulation</keyword>
<dbReference type="InterPro" id="IPR014284">
    <property type="entry name" value="RNA_pol_sigma-70_dom"/>
</dbReference>
<dbReference type="GO" id="GO:0003677">
    <property type="term" value="F:DNA binding"/>
    <property type="evidence" value="ECO:0007669"/>
    <property type="project" value="UniProtKB-KW"/>
</dbReference>
<evidence type="ECO:0000256" key="2">
    <source>
        <dbReference type="ARBA" id="ARBA00023015"/>
    </source>
</evidence>
<dbReference type="InterPro" id="IPR039425">
    <property type="entry name" value="RNA_pol_sigma-70-like"/>
</dbReference>
<dbReference type="SUPFAM" id="SSF88946">
    <property type="entry name" value="Sigma2 domain of RNA polymerase sigma factors"/>
    <property type="match status" value="1"/>
</dbReference>
<reference evidence="7" key="1">
    <citation type="submission" date="2022-06" db="EMBL/GenBank/DDBJ databases">
        <title>CFH 74404 Thermomicrobiaceae sp.</title>
        <authorList>
            <person name="Ming H."/>
            <person name="Li W.-J."/>
            <person name="Zhao Z."/>
        </authorList>
    </citation>
    <scope>NUCLEOTIDE SEQUENCE</scope>
    <source>
        <strain evidence="7">CFH 74404</strain>
    </source>
</reference>
<dbReference type="Proteomes" id="UP001165306">
    <property type="component" value="Unassembled WGS sequence"/>
</dbReference>
<dbReference type="Gene3D" id="1.10.1740.10">
    <property type="match status" value="1"/>
</dbReference>